<feature type="region of interest" description="Disordered" evidence="1">
    <location>
        <begin position="40"/>
        <end position="97"/>
    </location>
</feature>
<sequence length="599" mass="65485">MLILASLITLCALILGMIWSNFTETGWQSGCIAIQIPDGNSHHSSDHSSDQTSNKTSADTSGTSPNNSASSQHSSRSVNNTKHQHSSSCTDSTTRFSDAQMRDKETITYSVEQWFRDWINLHQRWTTAPNKQIAQLDNLRVNFLSTPVEDSEQTDSSVENKPNRFADEAFVNVIMDFTPRFSAWEAFSADQLLQPLFFNGTTIHVDMILELSLTAKHYSILEAMTEARYQIFTEPQTLEPPRPQHPTYLPKAGQKNTYEITRNSLLVTYDGNNWVSVPGPDGNNAVDGLAYLDDHAITAQLPVNSYVISPEFTGFLYDMSKSKMTGQAASNSNTPDSSTDSDSAQVNPSQGSPSDAHPSQSNDRYSYDPSDPDQAALIFSLDEGKNWYYSPLGHGFLDSAYISYAQGRILVGYDVDAALGSELMNVAISPVPSADQLAHASQLNSASPSHGSGSSGNAPLTSVSLPWKAIVPSERADDVNLATLLPQGTILIGYSGHESNPQKPAQLYTSTDGSSFTSVSVPASADSQKLGWEPFVVPRRVEIDANGNVFVAIGQGQDGDYAHNKRFYEGIYQLFDADSNHPRLDFVRSQLQPEVQLPG</sequence>
<dbReference type="Proteomes" id="UP000228976">
    <property type="component" value="Unassembled WGS sequence"/>
</dbReference>
<feature type="compositionally biased region" description="Low complexity" evidence="1">
    <location>
        <begin position="64"/>
        <end position="80"/>
    </location>
</feature>
<protein>
    <submittedName>
        <fullName evidence="2">Uncharacterized protein</fullName>
    </submittedName>
</protein>
<accession>A0A261FBK7</accession>
<reference evidence="2 3" key="1">
    <citation type="journal article" date="2017" name="BMC Genomics">
        <title>Comparative genomic and phylogenomic analyses of the Bifidobacteriaceae family.</title>
        <authorList>
            <person name="Lugli G.A."/>
            <person name="Milani C."/>
            <person name="Turroni F."/>
            <person name="Duranti S."/>
            <person name="Mancabelli L."/>
            <person name="Mangifesta M."/>
            <person name="Ferrario C."/>
            <person name="Modesto M."/>
            <person name="Mattarelli P."/>
            <person name="Jiri K."/>
            <person name="van Sinderen D."/>
            <person name="Ventura M."/>
        </authorList>
    </citation>
    <scope>NUCLEOTIDE SEQUENCE [LARGE SCALE GENOMIC DNA]</scope>
    <source>
        <strain evidence="2 3">LMG 21773</strain>
    </source>
</reference>
<proteinExistence type="predicted"/>
<feature type="compositionally biased region" description="Polar residues" evidence="1">
    <location>
        <begin position="86"/>
        <end position="97"/>
    </location>
</feature>
<feature type="compositionally biased region" description="Low complexity" evidence="1">
    <location>
        <begin position="444"/>
        <end position="458"/>
    </location>
</feature>
<feature type="region of interest" description="Disordered" evidence="1">
    <location>
        <begin position="439"/>
        <end position="458"/>
    </location>
</feature>
<comment type="caution">
    <text evidence="2">The sequence shown here is derived from an EMBL/GenBank/DDBJ whole genome shotgun (WGS) entry which is preliminary data.</text>
</comment>
<dbReference type="EMBL" id="MWWU01000002">
    <property type="protein sequence ID" value="OZG56353.1"/>
    <property type="molecule type" value="Genomic_DNA"/>
</dbReference>
<feature type="compositionally biased region" description="Low complexity" evidence="1">
    <location>
        <begin position="328"/>
        <end position="344"/>
    </location>
</feature>
<feature type="region of interest" description="Disordered" evidence="1">
    <location>
        <begin position="325"/>
        <end position="369"/>
    </location>
</feature>
<evidence type="ECO:0000313" key="2">
    <source>
        <dbReference type="EMBL" id="OZG56353.1"/>
    </source>
</evidence>
<keyword evidence="3" id="KW-1185">Reference proteome</keyword>
<feature type="compositionally biased region" description="Polar residues" evidence="1">
    <location>
        <begin position="345"/>
        <end position="364"/>
    </location>
</feature>
<dbReference type="AlphaFoldDB" id="A0A261FBK7"/>
<organism evidence="2 3">
    <name type="scientific">Aeriscardovia aeriphila</name>
    <dbReference type="NCBI Taxonomy" id="218139"/>
    <lineage>
        <taxon>Bacteria</taxon>
        <taxon>Bacillati</taxon>
        <taxon>Actinomycetota</taxon>
        <taxon>Actinomycetes</taxon>
        <taxon>Bifidobacteriales</taxon>
        <taxon>Bifidobacteriaceae</taxon>
        <taxon>Aeriscardovia</taxon>
    </lineage>
</organism>
<feature type="compositionally biased region" description="Basic and acidic residues" evidence="1">
    <location>
        <begin position="40"/>
        <end position="49"/>
    </location>
</feature>
<feature type="compositionally biased region" description="Polar residues" evidence="1">
    <location>
        <begin position="51"/>
        <end position="63"/>
    </location>
</feature>
<gene>
    <name evidence="2" type="ORF">AEAE_0841</name>
</gene>
<evidence type="ECO:0000256" key="1">
    <source>
        <dbReference type="SAM" id="MobiDB-lite"/>
    </source>
</evidence>
<name>A0A261FBK7_9BIFI</name>
<evidence type="ECO:0000313" key="3">
    <source>
        <dbReference type="Proteomes" id="UP000228976"/>
    </source>
</evidence>